<sequence>MIALKSLELNRLSDITNLVAILRNQIILTNIIRSSLKHHSVTQGFEIKTEHGISTRSTELSAEAKKKLKESLKLPDDVTEEALLGLGAVSENANYTNNKIINPKEIDVETFMTELNDNEDLSGKEDSGIELVWEDIEYQNENKDLTFELKGINGTLRFRISNGEIRLIPQDDDIEMKGSEESNDEFHKKVIKGLNVSEDLVENK</sequence>
<dbReference type="EMBL" id="JASBNA010000063">
    <property type="protein sequence ID" value="KAK7679106.1"/>
    <property type="molecule type" value="Genomic_DNA"/>
</dbReference>
<dbReference type="Proteomes" id="UP001385951">
    <property type="component" value="Unassembled WGS sequence"/>
</dbReference>
<dbReference type="AlphaFoldDB" id="A0AAW0FEF2"/>
<keyword evidence="2" id="KW-1185">Reference proteome</keyword>
<evidence type="ECO:0000313" key="1">
    <source>
        <dbReference type="EMBL" id="KAK7679106.1"/>
    </source>
</evidence>
<accession>A0AAW0FEF2</accession>
<name>A0AAW0FEF2_9APHY</name>
<comment type="caution">
    <text evidence="1">The sequence shown here is derived from an EMBL/GenBank/DDBJ whole genome shotgun (WGS) entry which is preliminary data.</text>
</comment>
<proteinExistence type="predicted"/>
<evidence type="ECO:0000313" key="2">
    <source>
        <dbReference type="Proteomes" id="UP001385951"/>
    </source>
</evidence>
<reference evidence="1 2" key="1">
    <citation type="submission" date="2022-09" db="EMBL/GenBank/DDBJ databases">
        <authorList>
            <person name="Palmer J.M."/>
        </authorList>
    </citation>
    <scope>NUCLEOTIDE SEQUENCE [LARGE SCALE GENOMIC DNA]</scope>
    <source>
        <strain evidence="1 2">DSM 7382</strain>
    </source>
</reference>
<organism evidence="1 2">
    <name type="scientific">Cerrena zonata</name>
    <dbReference type="NCBI Taxonomy" id="2478898"/>
    <lineage>
        <taxon>Eukaryota</taxon>
        <taxon>Fungi</taxon>
        <taxon>Dikarya</taxon>
        <taxon>Basidiomycota</taxon>
        <taxon>Agaricomycotina</taxon>
        <taxon>Agaricomycetes</taxon>
        <taxon>Polyporales</taxon>
        <taxon>Cerrenaceae</taxon>
        <taxon>Cerrena</taxon>
    </lineage>
</organism>
<gene>
    <name evidence="1" type="ORF">QCA50_017865</name>
</gene>
<protein>
    <submittedName>
        <fullName evidence="1">Uncharacterized protein</fullName>
    </submittedName>
</protein>